<sequence>MNRRTLIKLLMAGAGTAMAPAWVRPAMASGGGYKALVGIMLFGGNDSFNMVLSGNADAHTDYQNARSNLALPSAELLSTGLSDQNGDALQLHPQMPELANLMAQGNTAVICNCGTLIEPITREAILAGQARLPEFLFSHNSQQIAVESGVASTKNSLGWGGRLMDMLSANAGSGFNAITPLFSLVGNRKWARSAMGNNVISAGSIPSLDALHHSPLAEGYQSLLSLPLQSAFEQELSSIQRNARTTSDTLEELLTIYPSEGNYPDNNGLASQLKTVESIIRSNALLGHGRQLFLVGMGGFDNHDDLLARHAPLMQTLSQALAAFQNSLTSLGLDQQVTTFTMSDFGRRLLSNGDGTDHGWGGNQLVMGGAVKGGAYGLWPTLALEGPDSIYNGRMIPTTSVDQVAATLSQWMGASTDQLNQLFPELYRFNSPTLDFMA</sequence>
<dbReference type="PANTHER" id="PTHR43737:SF1">
    <property type="entry name" value="DUF1501 DOMAIN-CONTAINING PROTEIN"/>
    <property type="match status" value="1"/>
</dbReference>
<accession>A0ABP9ETN5</accession>
<evidence type="ECO:0000313" key="3">
    <source>
        <dbReference type="Proteomes" id="UP001499988"/>
    </source>
</evidence>
<dbReference type="PANTHER" id="PTHR43737">
    <property type="entry name" value="BLL7424 PROTEIN"/>
    <property type="match status" value="1"/>
</dbReference>
<dbReference type="RefSeq" id="WP_345335213.1">
    <property type="nucleotide sequence ID" value="NZ_BAABJZ010000065.1"/>
</dbReference>
<comment type="caution">
    <text evidence="2">The sequence shown here is derived from an EMBL/GenBank/DDBJ whole genome shotgun (WGS) entry which is preliminary data.</text>
</comment>
<dbReference type="InterPro" id="IPR010869">
    <property type="entry name" value="DUF1501"/>
</dbReference>
<reference evidence="3" key="1">
    <citation type="journal article" date="2019" name="Int. J. Syst. Evol. Microbiol.">
        <title>The Global Catalogue of Microorganisms (GCM) 10K type strain sequencing project: providing services to taxonomists for standard genome sequencing and annotation.</title>
        <authorList>
            <consortium name="The Broad Institute Genomics Platform"/>
            <consortium name="The Broad Institute Genome Sequencing Center for Infectious Disease"/>
            <person name="Wu L."/>
            <person name="Ma J."/>
        </authorList>
    </citation>
    <scope>NUCLEOTIDE SEQUENCE [LARGE SCALE GENOMIC DNA]</scope>
    <source>
        <strain evidence="3">JCM 18401</strain>
    </source>
</reference>
<feature type="chain" id="PRO_5047522328" evidence="1">
    <location>
        <begin position="20"/>
        <end position="438"/>
    </location>
</feature>
<feature type="signal peptide" evidence="1">
    <location>
        <begin position="1"/>
        <end position="19"/>
    </location>
</feature>
<dbReference type="Proteomes" id="UP001499988">
    <property type="component" value="Unassembled WGS sequence"/>
</dbReference>
<keyword evidence="1" id="KW-0732">Signal</keyword>
<name>A0ABP9ETN5_9GAMM</name>
<dbReference type="PROSITE" id="PS51318">
    <property type="entry name" value="TAT"/>
    <property type="match status" value="1"/>
</dbReference>
<dbReference type="Pfam" id="PF07394">
    <property type="entry name" value="DUF1501"/>
    <property type="match status" value="1"/>
</dbReference>
<protein>
    <submittedName>
        <fullName evidence="2">DUF1501 domain-containing protein</fullName>
    </submittedName>
</protein>
<evidence type="ECO:0000313" key="2">
    <source>
        <dbReference type="EMBL" id="GAA4886460.1"/>
    </source>
</evidence>
<dbReference type="EMBL" id="BAABJZ010000065">
    <property type="protein sequence ID" value="GAA4886460.1"/>
    <property type="molecule type" value="Genomic_DNA"/>
</dbReference>
<gene>
    <name evidence="2" type="ORF">GCM10023333_19750</name>
</gene>
<proteinExistence type="predicted"/>
<dbReference type="InterPro" id="IPR006311">
    <property type="entry name" value="TAT_signal"/>
</dbReference>
<evidence type="ECO:0000256" key="1">
    <source>
        <dbReference type="SAM" id="SignalP"/>
    </source>
</evidence>
<organism evidence="2 3">
    <name type="scientific">Ferrimonas pelagia</name>
    <dbReference type="NCBI Taxonomy" id="1177826"/>
    <lineage>
        <taxon>Bacteria</taxon>
        <taxon>Pseudomonadati</taxon>
        <taxon>Pseudomonadota</taxon>
        <taxon>Gammaproteobacteria</taxon>
        <taxon>Alteromonadales</taxon>
        <taxon>Ferrimonadaceae</taxon>
        <taxon>Ferrimonas</taxon>
    </lineage>
</organism>
<keyword evidence="3" id="KW-1185">Reference proteome</keyword>